<dbReference type="Gene3D" id="3.40.50.620">
    <property type="entry name" value="HUPs"/>
    <property type="match status" value="2"/>
</dbReference>
<dbReference type="InterPro" id="IPR006016">
    <property type="entry name" value="UspA"/>
</dbReference>
<sequence>MTTPGTPKQPVVVGVDGSEQSRRALRWAAEFAARHRVPLQLVYAAEVPVDYGPGMAGPLYDLEALRKHGESVVDAAAVEATEVSTPIAEITISTDAVLGSAVQVLRLRSESARLVVVGSRGRGAFRRTLLGSVSTSIARHAGCPVAVIPESETPPDGPVVVGVDGSPCSVEAVAIAFDEAARRGARLIAVHAWSEFYRYEARSTMQTEAEAVLAEGLAGYAEKYPEVSVERNVVEDRPAKAILAAGAGAQLIVVGSHGRGGFVGMTLGSVAQTVLHGAEGPLIIARPTTNH</sequence>
<protein>
    <submittedName>
        <fullName evidence="3">Universal stress protein</fullName>
    </submittedName>
</protein>
<dbReference type="PANTHER" id="PTHR31964:SF113">
    <property type="entry name" value="USPA DOMAIN-CONTAINING PROTEIN"/>
    <property type="match status" value="1"/>
</dbReference>
<comment type="caution">
    <text evidence="3">The sequence shown here is derived from an EMBL/GenBank/DDBJ whole genome shotgun (WGS) entry which is preliminary data.</text>
</comment>
<keyword evidence="4" id="KW-1185">Reference proteome</keyword>
<comment type="similarity">
    <text evidence="1">Belongs to the universal stress protein A family.</text>
</comment>
<evidence type="ECO:0000313" key="3">
    <source>
        <dbReference type="EMBL" id="GGN81082.1"/>
    </source>
</evidence>
<dbReference type="Pfam" id="PF00582">
    <property type="entry name" value="Usp"/>
    <property type="match status" value="2"/>
</dbReference>
<dbReference type="PANTHER" id="PTHR31964">
    <property type="entry name" value="ADENINE NUCLEOTIDE ALPHA HYDROLASES-LIKE SUPERFAMILY PROTEIN"/>
    <property type="match status" value="1"/>
</dbReference>
<feature type="domain" description="UspA" evidence="2">
    <location>
        <begin position="10"/>
        <end position="149"/>
    </location>
</feature>
<gene>
    <name evidence="3" type="ORF">GCM10011610_31110</name>
</gene>
<dbReference type="Proteomes" id="UP000658127">
    <property type="component" value="Unassembled WGS sequence"/>
</dbReference>
<dbReference type="RefSeq" id="WP_189028558.1">
    <property type="nucleotide sequence ID" value="NZ_BMNE01000003.1"/>
</dbReference>
<dbReference type="PRINTS" id="PR01438">
    <property type="entry name" value="UNVRSLSTRESS"/>
</dbReference>
<evidence type="ECO:0000313" key="4">
    <source>
        <dbReference type="Proteomes" id="UP000658127"/>
    </source>
</evidence>
<dbReference type="EMBL" id="BMNE01000003">
    <property type="protein sequence ID" value="GGN81082.1"/>
    <property type="molecule type" value="Genomic_DNA"/>
</dbReference>
<dbReference type="SUPFAM" id="SSF52402">
    <property type="entry name" value="Adenine nucleotide alpha hydrolases-like"/>
    <property type="match status" value="2"/>
</dbReference>
<organism evidence="3 4">
    <name type="scientific">Nocardia rhizosphaerihabitans</name>
    <dbReference type="NCBI Taxonomy" id="1691570"/>
    <lineage>
        <taxon>Bacteria</taxon>
        <taxon>Bacillati</taxon>
        <taxon>Actinomycetota</taxon>
        <taxon>Actinomycetes</taxon>
        <taxon>Mycobacteriales</taxon>
        <taxon>Nocardiaceae</taxon>
        <taxon>Nocardia</taxon>
    </lineage>
</organism>
<proteinExistence type="inferred from homology"/>
<reference evidence="4" key="1">
    <citation type="journal article" date="2019" name="Int. J. Syst. Evol. Microbiol.">
        <title>The Global Catalogue of Microorganisms (GCM) 10K type strain sequencing project: providing services to taxonomists for standard genome sequencing and annotation.</title>
        <authorList>
            <consortium name="The Broad Institute Genomics Platform"/>
            <consortium name="The Broad Institute Genome Sequencing Center for Infectious Disease"/>
            <person name="Wu L."/>
            <person name="Ma J."/>
        </authorList>
    </citation>
    <scope>NUCLEOTIDE SEQUENCE [LARGE SCALE GENOMIC DNA]</scope>
    <source>
        <strain evidence="4">CGMCC 4.7329</strain>
    </source>
</reference>
<evidence type="ECO:0000259" key="2">
    <source>
        <dbReference type="Pfam" id="PF00582"/>
    </source>
</evidence>
<accession>A0ABQ2KGG6</accession>
<dbReference type="InterPro" id="IPR014729">
    <property type="entry name" value="Rossmann-like_a/b/a_fold"/>
</dbReference>
<dbReference type="InterPro" id="IPR006015">
    <property type="entry name" value="Universal_stress_UspA"/>
</dbReference>
<feature type="domain" description="UspA" evidence="2">
    <location>
        <begin position="158"/>
        <end position="286"/>
    </location>
</feature>
<evidence type="ECO:0000256" key="1">
    <source>
        <dbReference type="ARBA" id="ARBA00008791"/>
    </source>
</evidence>
<name>A0ABQ2KGG6_9NOCA</name>